<dbReference type="GO" id="GO:0008115">
    <property type="term" value="F:sarcosine oxidase activity"/>
    <property type="evidence" value="ECO:0007669"/>
    <property type="project" value="InterPro"/>
</dbReference>
<dbReference type="RefSeq" id="WP_069204892.1">
    <property type="nucleotide sequence ID" value="NZ_CP014168.1"/>
</dbReference>
<accession>A0A1B3ZA68</accession>
<organism evidence="1 2">
    <name type="scientific">Sphingomonas panacis</name>
    <dbReference type="NCBI Taxonomy" id="1560345"/>
    <lineage>
        <taxon>Bacteria</taxon>
        <taxon>Pseudomonadati</taxon>
        <taxon>Pseudomonadota</taxon>
        <taxon>Alphaproteobacteria</taxon>
        <taxon>Sphingomonadales</taxon>
        <taxon>Sphingomonadaceae</taxon>
        <taxon>Sphingomonas</taxon>
    </lineage>
</organism>
<proteinExistence type="predicted"/>
<reference evidence="1 2" key="1">
    <citation type="submission" date="2016-01" db="EMBL/GenBank/DDBJ databases">
        <title>Complete genome and mega plasmid sequence of Sphingomonas panacis DCY99 elicits systemic resistance in rice to Xanthomonas oryzae.</title>
        <authorList>
            <person name="Kim Y.J."/>
            <person name="Yang D.C."/>
            <person name="Sing P."/>
        </authorList>
    </citation>
    <scope>NUCLEOTIDE SEQUENCE [LARGE SCALE GENOMIC DNA]</scope>
    <source>
        <strain evidence="1 2">DCY99</strain>
    </source>
</reference>
<dbReference type="Gene3D" id="3.30.2270.10">
    <property type="entry name" value="Folate-binding superfamily"/>
    <property type="match status" value="1"/>
</dbReference>
<sequence>MLLIHCPCCGPRDEVEFHCGGQSHITRPGPPETVSDTRWGDYLFTRINPKGVHLERWLHTAGCRQWFNVARSTVTHEIIAVYRMGEAAPDLTMGVV</sequence>
<dbReference type="KEGG" id="span:AWL63_10470"/>
<protein>
    <submittedName>
        <fullName evidence="1">Sarcosine oxidase subunit delta</fullName>
    </submittedName>
</protein>
<dbReference type="STRING" id="1560345.AWL63_10470"/>
<keyword evidence="2" id="KW-1185">Reference proteome</keyword>
<gene>
    <name evidence="1" type="ORF">AWL63_10470</name>
</gene>
<dbReference type="NCBIfam" id="TIGR01374">
    <property type="entry name" value="soxD"/>
    <property type="match status" value="1"/>
</dbReference>
<name>A0A1B3ZA68_9SPHN</name>
<dbReference type="InterPro" id="IPR006279">
    <property type="entry name" value="SoxD"/>
</dbReference>
<dbReference type="EMBL" id="CP014168">
    <property type="protein sequence ID" value="AOH84332.1"/>
    <property type="molecule type" value="Genomic_DNA"/>
</dbReference>
<dbReference type="Pfam" id="PF04267">
    <property type="entry name" value="SoxD"/>
    <property type="match status" value="1"/>
</dbReference>
<dbReference type="Proteomes" id="UP000094256">
    <property type="component" value="Chromosome"/>
</dbReference>
<evidence type="ECO:0000313" key="2">
    <source>
        <dbReference type="Proteomes" id="UP000094256"/>
    </source>
</evidence>
<dbReference type="GO" id="GO:0046653">
    <property type="term" value="P:tetrahydrofolate metabolic process"/>
    <property type="evidence" value="ECO:0007669"/>
    <property type="project" value="InterPro"/>
</dbReference>
<dbReference type="InterPro" id="IPR038561">
    <property type="entry name" value="SoxD_sf"/>
</dbReference>
<dbReference type="OrthoDB" id="7159274at2"/>
<dbReference type="AlphaFoldDB" id="A0A1B3ZA68"/>
<evidence type="ECO:0000313" key="1">
    <source>
        <dbReference type="EMBL" id="AOH84332.1"/>
    </source>
</evidence>